<protein>
    <submittedName>
        <fullName evidence="1">Uncharacterized protein</fullName>
    </submittedName>
</protein>
<accession>A0ACC2PQX9</accession>
<comment type="caution">
    <text evidence="1">The sequence shown here is derived from an EMBL/GenBank/DDBJ whole genome shotgun (WGS) entry which is preliminary data.</text>
</comment>
<gene>
    <name evidence="1" type="ORF">QAD02_021676</name>
</gene>
<keyword evidence="2" id="KW-1185">Reference proteome</keyword>
<evidence type="ECO:0000313" key="2">
    <source>
        <dbReference type="Proteomes" id="UP001239111"/>
    </source>
</evidence>
<dbReference type="EMBL" id="CM056741">
    <property type="protein sequence ID" value="KAJ8685883.1"/>
    <property type="molecule type" value="Genomic_DNA"/>
</dbReference>
<proteinExistence type="predicted"/>
<dbReference type="Proteomes" id="UP001239111">
    <property type="component" value="Chromosome 1"/>
</dbReference>
<organism evidence="1 2">
    <name type="scientific">Eretmocerus hayati</name>
    <dbReference type="NCBI Taxonomy" id="131215"/>
    <lineage>
        <taxon>Eukaryota</taxon>
        <taxon>Metazoa</taxon>
        <taxon>Ecdysozoa</taxon>
        <taxon>Arthropoda</taxon>
        <taxon>Hexapoda</taxon>
        <taxon>Insecta</taxon>
        <taxon>Pterygota</taxon>
        <taxon>Neoptera</taxon>
        <taxon>Endopterygota</taxon>
        <taxon>Hymenoptera</taxon>
        <taxon>Apocrita</taxon>
        <taxon>Proctotrupomorpha</taxon>
        <taxon>Chalcidoidea</taxon>
        <taxon>Aphelinidae</taxon>
        <taxon>Aphelininae</taxon>
        <taxon>Eretmocerus</taxon>
    </lineage>
</organism>
<reference evidence="1" key="1">
    <citation type="submission" date="2023-04" db="EMBL/GenBank/DDBJ databases">
        <title>A chromosome-level genome assembly of the parasitoid wasp Eretmocerus hayati.</title>
        <authorList>
            <person name="Zhong Y."/>
            <person name="Liu S."/>
            <person name="Liu Y."/>
        </authorList>
    </citation>
    <scope>NUCLEOTIDE SEQUENCE</scope>
    <source>
        <strain evidence="1">ZJU_SS_LIU_2023</strain>
    </source>
</reference>
<sequence length="109" mass="11698">MSGGNPRPARGRLLGWEANGGPAPESTQRNHRLTVERKARERDGELQRLATTVEDRPNPEATAIANCNDAPALASSGESTEESSDSSQDEESSNDGNVDPHVQANLDEF</sequence>
<name>A0ACC2PQX9_9HYME</name>
<evidence type="ECO:0000313" key="1">
    <source>
        <dbReference type="EMBL" id="KAJ8685883.1"/>
    </source>
</evidence>